<name>A0A9N9ZLQ3_9HYPO</name>
<dbReference type="SMART" id="SM00256">
    <property type="entry name" value="FBOX"/>
    <property type="match status" value="1"/>
</dbReference>
<dbReference type="SUPFAM" id="SSF81383">
    <property type="entry name" value="F-box domain"/>
    <property type="match status" value="1"/>
</dbReference>
<feature type="domain" description="F-box" evidence="1">
    <location>
        <begin position="1"/>
        <end position="46"/>
    </location>
</feature>
<gene>
    <name evidence="2" type="ORF">CSOL1703_00007251</name>
</gene>
<dbReference type="Pfam" id="PF12937">
    <property type="entry name" value="F-box-like"/>
    <property type="match status" value="1"/>
</dbReference>
<dbReference type="PROSITE" id="PS50181">
    <property type="entry name" value="FBOX"/>
    <property type="match status" value="1"/>
</dbReference>
<dbReference type="CDD" id="cd09917">
    <property type="entry name" value="F-box_SF"/>
    <property type="match status" value="1"/>
</dbReference>
<protein>
    <recommendedName>
        <fullName evidence="1">F-box domain-containing protein</fullName>
    </recommendedName>
</protein>
<evidence type="ECO:0000313" key="3">
    <source>
        <dbReference type="Proteomes" id="UP000775872"/>
    </source>
</evidence>
<reference evidence="2" key="1">
    <citation type="submission" date="2021-10" db="EMBL/GenBank/DDBJ databases">
        <authorList>
            <person name="Piombo E."/>
        </authorList>
    </citation>
    <scope>NUCLEOTIDE SEQUENCE</scope>
</reference>
<sequence length="457" mass="51672">MSPLADIPVEIANHILGFVPTSDLLNLCLTNRSLREFAEPFLYSTIRIEAEYGRTPRIIPLLRTLLQRPKLWDYIDDVYMDGLGPKGEFIRPLDLNSVDIPVEQCVDAIKKTKVPYTDWWIAKLNSSATSVEALYAMFLAGLSKSKRLAVTRGFINEREIIGKVIQSKALGGSGLSRFEQLREVTYYKYVDNVENKNNKIFPDVISLFYLPTLTSIKAWIPNPPVFEWPAGEPNLDHLTSLDIERLSEDNLAKILALTRNLKSLTWTWTCDETDDPGNTMELNFENLIESLSLVRGTLEELRIRLEIGPIISPIFKPELNVTGSLAGLAGFRGLTYLEVPFVSLAGFGETPLPMEDGVPPTVKTLALSDDLLLNDVVRWQQPYFEEYGTGFAPAEAIDNHIEALCDNIPTQLPLLRDLIFFADDMFAPIFERVDFDATMAIYTDDDFNIRVSTRYNY</sequence>
<evidence type="ECO:0000313" key="2">
    <source>
        <dbReference type="EMBL" id="CAH0057470.1"/>
    </source>
</evidence>
<proteinExistence type="predicted"/>
<evidence type="ECO:0000259" key="1">
    <source>
        <dbReference type="PROSITE" id="PS50181"/>
    </source>
</evidence>
<accession>A0A9N9ZLQ3</accession>
<dbReference type="AlphaFoldDB" id="A0A9N9ZLQ3"/>
<keyword evidence="3" id="KW-1185">Reference proteome</keyword>
<dbReference type="InterPro" id="IPR036047">
    <property type="entry name" value="F-box-like_dom_sf"/>
</dbReference>
<dbReference type="OrthoDB" id="4191831at2759"/>
<dbReference type="InterPro" id="IPR001810">
    <property type="entry name" value="F-box_dom"/>
</dbReference>
<dbReference type="Proteomes" id="UP000775872">
    <property type="component" value="Unassembled WGS sequence"/>
</dbReference>
<dbReference type="EMBL" id="CABFOC020000074">
    <property type="protein sequence ID" value="CAH0057470.1"/>
    <property type="molecule type" value="Genomic_DNA"/>
</dbReference>
<comment type="caution">
    <text evidence="2">The sequence shown here is derived from an EMBL/GenBank/DDBJ whole genome shotgun (WGS) entry which is preliminary data.</text>
</comment>
<organism evidence="2 3">
    <name type="scientific">Clonostachys solani</name>
    <dbReference type="NCBI Taxonomy" id="160281"/>
    <lineage>
        <taxon>Eukaryota</taxon>
        <taxon>Fungi</taxon>
        <taxon>Dikarya</taxon>
        <taxon>Ascomycota</taxon>
        <taxon>Pezizomycotina</taxon>
        <taxon>Sordariomycetes</taxon>
        <taxon>Hypocreomycetidae</taxon>
        <taxon>Hypocreales</taxon>
        <taxon>Bionectriaceae</taxon>
        <taxon>Clonostachys</taxon>
    </lineage>
</organism>